<evidence type="ECO:0000313" key="6">
    <source>
        <dbReference type="Proteomes" id="UP000264882"/>
    </source>
</evidence>
<comment type="similarity">
    <text evidence="1">Belongs to the IMPACT family.</text>
</comment>
<dbReference type="GO" id="GO:0005737">
    <property type="term" value="C:cytoplasm"/>
    <property type="evidence" value="ECO:0007669"/>
    <property type="project" value="TreeGrafter"/>
</dbReference>
<evidence type="ECO:0000313" key="4">
    <source>
        <dbReference type="EMBL" id="TDU97743.1"/>
    </source>
</evidence>
<feature type="domain" description="Impact N-terminal" evidence="2">
    <location>
        <begin position="7"/>
        <end position="112"/>
    </location>
</feature>
<keyword evidence="6" id="KW-1185">Reference proteome</keyword>
<dbReference type="InterPro" id="IPR020568">
    <property type="entry name" value="Ribosomal_Su5_D2-typ_SF"/>
</dbReference>
<gene>
    <name evidence="4" type="ORF">JN03_0254</name>
    <name evidence="3" type="ORF">MHSN_02785</name>
    <name evidence="5" type="ORF">NMG93_02990</name>
</gene>
<reference evidence="4 7" key="2">
    <citation type="submission" date="2019-03" db="EMBL/GenBank/DDBJ databases">
        <title>Genomic Encyclopedia of Archaeal and Bacterial Type Strains, Phase II (KMG-II): from individual species to whole genera.</title>
        <authorList>
            <person name="Goeker M."/>
        </authorList>
    </citation>
    <scope>NUCLEOTIDE SEQUENCE [LARGE SCALE GENOMIC DNA]</scope>
    <source>
        <strain evidence="4 7">ATCC 25591</strain>
    </source>
</reference>
<protein>
    <submittedName>
        <fullName evidence="3">Proline dipeptidase</fullName>
    </submittedName>
    <submittedName>
        <fullName evidence="4 5">YigZ family protein</fullName>
    </submittedName>
</protein>
<dbReference type="Proteomes" id="UP000294882">
    <property type="component" value="Unassembled WGS sequence"/>
</dbReference>
<dbReference type="KEGG" id="mhyv:MHSN_02785"/>
<dbReference type="EMBL" id="CP008748">
    <property type="protein sequence ID" value="ASI54085.1"/>
    <property type="molecule type" value="Genomic_DNA"/>
</dbReference>
<dbReference type="PANTHER" id="PTHR16301">
    <property type="entry name" value="IMPACT-RELATED"/>
    <property type="match status" value="1"/>
</dbReference>
<reference evidence="3 6" key="1">
    <citation type="submission" date="2014-06" db="EMBL/GenBank/DDBJ databases">
        <title>The Whole Genome Sequence of Mycoplasma hyosynoviae strain ATCC 27095.</title>
        <authorList>
            <person name="Calcutt M.J."/>
            <person name="Foecking M.F."/>
        </authorList>
    </citation>
    <scope>NUCLEOTIDE SEQUENCE [LARGE SCALE GENOMIC DNA]</scope>
    <source>
        <strain evidence="3 6">M60</strain>
    </source>
</reference>
<dbReference type="PANTHER" id="PTHR16301:SF20">
    <property type="entry name" value="IMPACT FAMILY MEMBER YIGZ"/>
    <property type="match status" value="1"/>
</dbReference>
<dbReference type="SUPFAM" id="SSF54211">
    <property type="entry name" value="Ribosomal protein S5 domain 2-like"/>
    <property type="match status" value="1"/>
</dbReference>
<dbReference type="EMBL" id="SOCH01000003">
    <property type="protein sequence ID" value="TDU97743.1"/>
    <property type="molecule type" value="Genomic_DNA"/>
</dbReference>
<evidence type="ECO:0000256" key="1">
    <source>
        <dbReference type="ARBA" id="ARBA00007665"/>
    </source>
</evidence>
<evidence type="ECO:0000313" key="5">
    <source>
        <dbReference type="EMBL" id="UTO25813.1"/>
    </source>
</evidence>
<dbReference type="Pfam" id="PF01205">
    <property type="entry name" value="Impact_N"/>
    <property type="match status" value="1"/>
</dbReference>
<dbReference type="InterPro" id="IPR001498">
    <property type="entry name" value="Impact_N"/>
</dbReference>
<evidence type="ECO:0000313" key="7">
    <source>
        <dbReference type="Proteomes" id="UP000294882"/>
    </source>
</evidence>
<evidence type="ECO:0000259" key="2">
    <source>
        <dbReference type="Pfam" id="PF01205"/>
    </source>
</evidence>
<dbReference type="InterPro" id="IPR023582">
    <property type="entry name" value="Impact"/>
</dbReference>
<dbReference type="RefSeq" id="WP_036441314.1">
    <property type="nucleotide sequence ID" value="NZ_CP008748.1"/>
</dbReference>
<dbReference type="OrthoDB" id="9813771at2"/>
<dbReference type="Gene3D" id="3.30.230.30">
    <property type="entry name" value="Impact, N-terminal domain"/>
    <property type="match status" value="1"/>
</dbReference>
<dbReference type="EMBL" id="CP101127">
    <property type="protein sequence ID" value="UTO25813.1"/>
    <property type="molecule type" value="Genomic_DNA"/>
</dbReference>
<dbReference type="STRING" id="29559.NPL3_03310"/>
<name>A0A063YAJ5_9BACT</name>
<dbReference type="GO" id="GO:0006446">
    <property type="term" value="P:regulation of translational initiation"/>
    <property type="evidence" value="ECO:0007669"/>
    <property type="project" value="TreeGrafter"/>
</dbReference>
<reference evidence="5" key="3">
    <citation type="submission" date="2022-07" db="EMBL/GenBank/DDBJ databases">
        <title>Complete genome of Mycoplasma hyosynoviae B1.</title>
        <authorList>
            <person name="Spergser J."/>
        </authorList>
    </citation>
    <scope>NUCLEOTIDE SEQUENCE</scope>
    <source>
        <strain evidence="5">B1</strain>
    </source>
</reference>
<dbReference type="Proteomes" id="UP000264882">
    <property type="component" value="Chromosome"/>
</dbReference>
<dbReference type="Proteomes" id="UP001059349">
    <property type="component" value="Chromosome"/>
</dbReference>
<dbReference type="InterPro" id="IPR036956">
    <property type="entry name" value="Impact_N_sf"/>
</dbReference>
<evidence type="ECO:0000313" key="3">
    <source>
        <dbReference type="EMBL" id="ASI54085.1"/>
    </source>
</evidence>
<accession>A0A063YAJ5</accession>
<sequence>MKILEIKKSKFISYSFTLNSKEEFKQKLAFLKEEHKKAKHIVYAYIIEDNKTKITGYSDDKEPKGVAGLPLYKLLENKNLTNKVIFVVRYFGGIELGKSNLLRAYLKCAEEELNFID</sequence>
<proteinExistence type="inferred from homology"/>
<dbReference type="GeneID" id="75105445"/>
<dbReference type="AlphaFoldDB" id="A0A063YAJ5"/>
<organism evidence="4 7">
    <name type="scientific">Metamycoplasma hyosynoviae</name>
    <dbReference type="NCBI Taxonomy" id="29559"/>
    <lineage>
        <taxon>Bacteria</taxon>
        <taxon>Bacillati</taxon>
        <taxon>Mycoplasmatota</taxon>
        <taxon>Mycoplasmoidales</taxon>
        <taxon>Metamycoplasmataceae</taxon>
        <taxon>Metamycoplasma</taxon>
    </lineage>
</organism>